<organism evidence="2 3">
    <name type="scientific">Sphaerosporella brunnea</name>
    <dbReference type="NCBI Taxonomy" id="1250544"/>
    <lineage>
        <taxon>Eukaryota</taxon>
        <taxon>Fungi</taxon>
        <taxon>Dikarya</taxon>
        <taxon>Ascomycota</taxon>
        <taxon>Pezizomycotina</taxon>
        <taxon>Pezizomycetes</taxon>
        <taxon>Pezizales</taxon>
        <taxon>Pyronemataceae</taxon>
        <taxon>Sphaerosporella</taxon>
    </lineage>
</organism>
<evidence type="ECO:0000313" key="2">
    <source>
        <dbReference type="EMBL" id="KAA8903375.1"/>
    </source>
</evidence>
<gene>
    <name evidence="2" type="ORF">FN846DRAFT_908108</name>
</gene>
<feature type="region of interest" description="Disordered" evidence="1">
    <location>
        <begin position="56"/>
        <end position="117"/>
    </location>
</feature>
<feature type="compositionally biased region" description="Acidic residues" evidence="1">
    <location>
        <begin position="516"/>
        <end position="542"/>
    </location>
</feature>
<feature type="region of interest" description="Disordered" evidence="1">
    <location>
        <begin position="516"/>
        <end position="549"/>
    </location>
</feature>
<protein>
    <submittedName>
        <fullName evidence="2">Uncharacterized protein</fullName>
    </submittedName>
</protein>
<keyword evidence="3" id="KW-1185">Reference proteome</keyword>
<dbReference type="AlphaFoldDB" id="A0A5J5ETI3"/>
<comment type="caution">
    <text evidence="2">The sequence shown here is derived from an EMBL/GenBank/DDBJ whole genome shotgun (WGS) entry which is preliminary data.</text>
</comment>
<dbReference type="EMBL" id="VXIS01000118">
    <property type="protein sequence ID" value="KAA8903375.1"/>
    <property type="molecule type" value="Genomic_DNA"/>
</dbReference>
<name>A0A5J5ETI3_9PEZI</name>
<evidence type="ECO:0000313" key="3">
    <source>
        <dbReference type="Proteomes" id="UP000326924"/>
    </source>
</evidence>
<reference evidence="2 3" key="1">
    <citation type="submission" date="2019-09" db="EMBL/GenBank/DDBJ databases">
        <title>Draft genome of the ectomycorrhizal ascomycete Sphaerosporella brunnea.</title>
        <authorList>
            <consortium name="DOE Joint Genome Institute"/>
            <person name="Benucci G.M."/>
            <person name="Marozzi G."/>
            <person name="Antonielli L."/>
            <person name="Sanchez S."/>
            <person name="Marco P."/>
            <person name="Wang X."/>
            <person name="Falini L.B."/>
            <person name="Barry K."/>
            <person name="Haridas S."/>
            <person name="Lipzen A."/>
            <person name="Labutti K."/>
            <person name="Grigoriev I.V."/>
            <person name="Murat C."/>
            <person name="Martin F."/>
            <person name="Albertini E."/>
            <person name="Donnini D."/>
            <person name="Bonito G."/>
        </authorList>
    </citation>
    <scope>NUCLEOTIDE SEQUENCE [LARGE SCALE GENOMIC DNA]</scope>
    <source>
        <strain evidence="2 3">Sb_GMNB300</strain>
    </source>
</reference>
<accession>A0A5J5ETI3</accession>
<sequence length="682" mass="76649">MTDAAMQDTDEDSPRTATIEDFEELLERRMDDFKEGHDTSMARLVTIVLELKGARSGKPSNYDGITRMGRGFGNPDAARTPAPARNDGGGNAGSSTRCDKVEAPTLPPISPSTLSQHESSTLATWQANLRQANDDCAMALTYTDFDRVFRQRMQPFALTAEFLKDNKSVFESRMNATRTTDRYIFLWFRVKYTLLRARCVDKDFKLLVRDDYDIVVEVLKNLSRCELMRITLLNIKLDKHHKTPWVFPTQKDMQMWLAGAYRPVLAGLRIERTGVMRVILPLIELLHRVPKMRALFNQTDFWVCEFLQTLKQRSKCENTEALEAYRQQMEKLLKLQTVDPVRFMQQFGTPNVRIDRSRHCTSCGLAVPSTMQSAVISVDALSLTAYLATFNGIMDDFTHHCYQCNKHTAHRWTPRITIPGGQGLLVKPQPNYRLRSEDTEISIPSDKSFWVFKAAICGPGHAIWMHNDDLWHFNHEIAGISGLPCTLAINDEGAHEALSGHDMTLLYYERIAEEDGDVSDSDDGSDDDASGDDSAEAHDDGDDVGHRKKPAAKDVLVTKMNAIDLDSVLSIEVMGISSNTCITKVMVSTCIFSAANPEEQLLPTLRKDNGRDNWELVCFKLTGKKCGTLVHPFSLAPGATKLKRRKRWDRVMATLQEQYSGRCTGILRVTNKGNKAGTGGHA</sequence>
<dbReference type="InParanoid" id="A0A5J5ETI3"/>
<evidence type="ECO:0000256" key="1">
    <source>
        <dbReference type="SAM" id="MobiDB-lite"/>
    </source>
</evidence>
<proteinExistence type="predicted"/>
<dbReference type="Proteomes" id="UP000326924">
    <property type="component" value="Unassembled WGS sequence"/>
</dbReference>